<reference evidence="6 7" key="1">
    <citation type="submission" date="2024-09" db="EMBL/GenBank/DDBJ databases">
        <authorList>
            <person name="Sun Q."/>
            <person name="Mori K."/>
        </authorList>
    </citation>
    <scope>NUCLEOTIDE SEQUENCE [LARGE SCALE GENOMIC DNA]</scope>
    <source>
        <strain evidence="6 7">CCM 3426</strain>
    </source>
</reference>
<protein>
    <submittedName>
        <fullName evidence="6">TetR/AcrR family transcriptional regulator</fullName>
    </submittedName>
</protein>
<proteinExistence type="predicted"/>
<keyword evidence="7" id="KW-1185">Reference proteome</keyword>
<keyword evidence="2 4" id="KW-0238">DNA-binding</keyword>
<evidence type="ECO:0000256" key="1">
    <source>
        <dbReference type="ARBA" id="ARBA00023015"/>
    </source>
</evidence>
<dbReference type="SUPFAM" id="SSF46689">
    <property type="entry name" value="Homeodomain-like"/>
    <property type="match status" value="1"/>
</dbReference>
<dbReference type="Pfam" id="PF00440">
    <property type="entry name" value="TetR_N"/>
    <property type="match status" value="1"/>
</dbReference>
<gene>
    <name evidence="6" type="ORF">ACFFV7_25555</name>
</gene>
<comment type="caution">
    <text evidence="6">The sequence shown here is derived from an EMBL/GenBank/DDBJ whole genome shotgun (WGS) entry which is preliminary data.</text>
</comment>
<evidence type="ECO:0000256" key="3">
    <source>
        <dbReference type="ARBA" id="ARBA00023163"/>
    </source>
</evidence>
<dbReference type="InterPro" id="IPR050109">
    <property type="entry name" value="HTH-type_TetR-like_transc_reg"/>
</dbReference>
<feature type="DNA-binding region" description="H-T-H motif" evidence="4">
    <location>
        <begin position="36"/>
        <end position="55"/>
    </location>
</feature>
<evidence type="ECO:0000259" key="5">
    <source>
        <dbReference type="PROSITE" id="PS50977"/>
    </source>
</evidence>
<dbReference type="InterPro" id="IPR009057">
    <property type="entry name" value="Homeodomain-like_sf"/>
</dbReference>
<organism evidence="6 7">
    <name type="scientific">Nonomuraea spiralis</name>
    <dbReference type="NCBI Taxonomy" id="46182"/>
    <lineage>
        <taxon>Bacteria</taxon>
        <taxon>Bacillati</taxon>
        <taxon>Actinomycetota</taxon>
        <taxon>Actinomycetes</taxon>
        <taxon>Streptosporangiales</taxon>
        <taxon>Streptosporangiaceae</taxon>
        <taxon>Nonomuraea</taxon>
    </lineage>
</organism>
<keyword evidence="3" id="KW-0804">Transcription</keyword>
<dbReference type="PRINTS" id="PR00455">
    <property type="entry name" value="HTHTETR"/>
</dbReference>
<dbReference type="InterPro" id="IPR001647">
    <property type="entry name" value="HTH_TetR"/>
</dbReference>
<feature type="domain" description="HTH tetR-type" evidence="5">
    <location>
        <begin position="13"/>
        <end position="73"/>
    </location>
</feature>
<dbReference type="PANTHER" id="PTHR30055">
    <property type="entry name" value="HTH-TYPE TRANSCRIPTIONAL REGULATOR RUTR"/>
    <property type="match status" value="1"/>
</dbReference>
<evidence type="ECO:0000313" key="6">
    <source>
        <dbReference type="EMBL" id="MFB9204584.1"/>
    </source>
</evidence>
<evidence type="ECO:0000256" key="2">
    <source>
        <dbReference type="ARBA" id="ARBA00023125"/>
    </source>
</evidence>
<dbReference type="Proteomes" id="UP001589647">
    <property type="component" value="Unassembled WGS sequence"/>
</dbReference>
<name>A0ABV5ILF3_9ACTN</name>
<dbReference type="PANTHER" id="PTHR30055:SF238">
    <property type="entry name" value="MYCOFACTOCIN BIOSYNTHESIS TRANSCRIPTIONAL REGULATOR MFTR-RELATED"/>
    <property type="match status" value="1"/>
</dbReference>
<sequence length="229" mass="25849">MSEMTSRRDRKKHQTRQAIGEAAMRLFLARGFDAVTIADVAREADMAVQTVFNHFPTKEDLFFQERDSFVAAPSAAIRSRRDDESIAQALARGYLRLLSDYHVAGLLVQSVEYQRTMDASPALRGRELELRREREELLAATLAEDMPPQEDPLRPRLVAALASAIDRVLDGEFRHRLLAGEGTSEVRASLTPLVEELFGTIEAACRHLDEPRVENLRRTLRDPARRSPA</sequence>
<dbReference type="RefSeq" id="WP_189652605.1">
    <property type="nucleotide sequence ID" value="NZ_BMRC01000029.1"/>
</dbReference>
<evidence type="ECO:0000256" key="4">
    <source>
        <dbReference type="PROSITE-ProRule" id="PRU00335"/>
    </source>
</evidence>
<dbReference type="EMBL" id="JBHMEI010000018">
    <property type="protein sequence ID" value="MFB9204584.1"/>
    <property type="molecule type" value="Genomic_DNA"/>
</dbReference>
<accession>A0ABV5ILF3</accession>
<dbReference type="Gene3D" id="1.10.10.60">
    <property type="entry name" value="Homeodomain-like"/>
    <property type="match status" value="1"/>
</dbReference>
<dbReference type="PROSITE" id="PS50977">
    <property type="entry name" value="HTH_TETR_2"/>
    <property type="match status" value="1"/>
</dbReference>
<evidence type="ECO:0000313" key="7">
    <source>
        <dbReference type="Proteomes" id="UP001589647"/>
    </source>
</evidence>
<keyword evidence="1" id="KW-0805">Transcription regulation</keyword>
<dbReference type="Gene3D" id="1.10.357.10">
    <property type="entry name" value="Tetracycline Repressor, domain 2"/>
    <property type="match status" value="1"/>
</dbReference>